<name>M1UQ28_CYAM1</name>
<feature type="compositionally biased region" description="Basic and acidic residues" evidence="3">
    <location>
        <begin position="7"/>
        <end position="19"/>
    </location>
</feature>
<dbReference type="InterPro" id="IPR029052">
    <property type="entry name" value="Metallo-depent_PP-like"/>
</dbReference>
<dbReference type="Gene3D" id="3.60.21.10">
    <property type="match status" value="1"/>
</dbReference>
<feature type="transmembrane region" description="Helical" evidence="4">
    <location>
        <begin position="63"/>
        <end position="82"/>
    </location>
</feature>
<dbReference type="AlphaFoldDB" id="M1UQ28"/>
<dbReference type="eggNOG" id="KOG3770">
    <property type="taxonomic scope" value="Eukaryota"/>
</dbReference>
<dbReference type="Gramene" id="CMG087CT">
    <property type="protein sequence ID" value="CMG087CT"/>
    <property type="gene ID" value="CMG087C"/>
</dbReference>
<feature type="region of interest" description="Disordered" evidence="3">
    <location>
        <begin position="1"/>
        <end position="43"/>
    </location>
</feature>
<dbReference type="GeneID" id="16993259"/>
<keyword evidence="6" id="KW-1185">Reference proteome</keyword>
<evidence type="ECO:0000313" key="6">
    <source>
        <dbReference type="Proteomes" id="UP000007014"/>
    </source>
</evidence>
<dbReference type="GO" id="GO:0016787">
    <property type="term" value="F:hydrolase activity"/>
    <property type="evidence" value="ECO:0007669"/>
    <property type="project" value="UniProtKB-KW"/>
</dbReference>
<keyword evidence="2" id="KW-0325">Glycoprotein</keyword>
<dbReference type="PANTHER" id="PTHR10340">
    <property type="entry name" value="SPHINGOMYELIN PHOSPHODIESTERASE"/>
    <property type="match status" value="1"/>
</dbReference>
<feature type="compositionally biased region" description="Basic and acidic residues" evidence="3">
    <location>
        <begin position="32"/>
        <end position="43"/>
    </location>
</feature>
<dbReference type="OrthoDB" id="348678at2759"/>
<keyword evidence="1" id="KW-0378">Hydrolase</keyword>
<keyword evidence="4" id="KW-1133">Transmembrane helix</keyword>
<dbReference type="RefSeq" id="XP_005535892.1">
    <property type="nucleotide sequence ID" value="XM_005535835.1"/>
</dbReference>
<evidence type="ECO:0000256" key="1">
    <source>
        <dbReference type="ARBA" id="ARBA00022801"/>
    </source>
</evidence>
<evidence type="ECO:0000256" key="4">
    <source>
        <dbReference type="SAM" id="Phobius"/>
    </source>
</evidence>
<evidence type="ECO:0000313" key="5">
    <source>
        <dbReference type="EMBL" id="BAM79606.1"/>
    </source>
</evidence>
<dbReference type="EMBL" id="AP006489">
    <property type="protein sequence ID" value="BAM79606.1"/>
    <property type="molecule type" value="Genomic_DNA"/>
</dbReference>
<keyword evidence="4" id="KW-0812">Transmembrane</keyword>
<dbReference type="Proteomes" id="UP000007014">
    <property type="component" value="Chromosome 7"/>
</dbReference>
<feature type="compositionally biased region" description="Low complexity" evidence="3">
    <location>
        <begin position="21"/>
        <end position="31"/>
    </location>
</feature>
<organism evidence="5 6">
    <name type="scientific">Cyanidioschyzon merolae (strain NIES-3377 / 10D)</name>
    <name type="common">Unicellular red alga</name>
    <dbReference type="NCBI Taxonomy" id="280699"/>
    <lineage>
        <taxon>Eukaryota</taxon>
        <taxon>Rhodophyta</taxon>
        <taxon>Bangiophyceae</taxon>
        <taxon>Cyanidiales</taxon>
        <taxon>Cyanidiaceae</taxon>
        <taxon>Cyanidioschyzon</taxon>
    </lineage>
</organism>
<dbReference type="SUPFAM" id="SSF56300">
    <property type="entry name" value="Metallo-dependent phosphatases"/>
    <property type="match status" value="1"/>
</dbReference>
<reference evidence="5 6" key="2">
    <citation type="journal article" date="2007" name="BMC Biol.">
        <title>A 100%-complete sequence reveals unusually simple genomic features in the hot-spring red alga Cyanidioschyzon merolae.</title>
        <authorList>
            <person name="Nozaki H."/>
            <person name="Takano H."/>
            <person name="Misumi O."/>
            <person name="Terasawa K."/>
            <person name="Matsuzaki M."/>
            <person name="Maruyama S."/>
            <person name="Nishida K."/>
            <person name="Yagisawa F."/>
            <person name="Yoshida Y."/>
            <person name="Fujiwara T."/>
            <person name="Takio S."/>
            <person name="Tamura K."/>
            <person name="Chung S.J."/>
            <person name="Nakamura S."/>
            <person name="Kuroiwa H."/>
            <person name="Tanaka K."/>
            <person name="Sato N."/>
            <person name="Kuroiwa T."/>
        </authorList>
    </citation>
    <scope>NUCLEOTIDE SEQUENCE [LARGE SCALE GENOMIC DNA]</scope>
    <source>
        <strain evidence="5 6">10D</strain>
    </source>
</reference>
<sequence>MASGSGSDERVPLLGERGRPTGAVAATAAETAHSRDPVGRAQSDRERVCLASRGRRAHRLDELCFWLIYAVLLVASIVWALISAKMRGHQRLQGEPVVPEPAVANTESASFCQVGSTGWNKHRTRLGWSCTSELRSRVTLGRAVSQSAPLSILEKVKSTCPNWRRLLQYPALCRRQERSVSGCGSFLWISDLHVDYWFDPRVPPTLCGERKVCRPAELVYNVSSQVRDASIPNNPAVPVRDVATTYTYGRPGCDPPLPLLESLTEAMKKVDSDPDFILITGDLAPHDLPSRAYVLRSLNASAQHLSATVCGALGNSGESQRRSPRCIVVVGNVDLFPTLHIPIEAKPVSSAERYDAENNNQPVRFRDLYELYVTAGILDPENEALRRSFTVGGYYRAYDDGKLRVLVYNSLHYIAGRLFSSASALNRTNASPALPFYALPCEQWKQVLPDADDPAGQFAWLEEELQDAEQNGRSVFLASHIGPGSKTGSRAWCAPYVTRFADLLTKYADTVTMQFYGDLSREELRLIEPYGSPNGTSEMRGLALLINPGLTPRRMPGGAPTFRHCFFDRGIHRAKQVAQRRRGDHVFAPVTLLDYHAYAFPLQHTVIERMTRGASAPHPEWRWRYSFAEQFCVPHLSASTLRQVIQNIASEPEFMEAYTLRTEDGLESDLDLSAAVGSLRVQPAA</sequence>
<protein>
    <submittedName>
        <fullName evidence="5">Similar to lysosomal sphingomyelin phosphodiesterase</fullName>
    </submittedName>
</protein>
<dbReference type="KEGG" id="cme:CYME_CMG087C"/>
<accession>M1UQ28</accession>
<reference evidence="5 6" key="1">
    <citation type="journal article" date="2004" name="Nature">
        <title>Genome sequence of the ultrasmall unicellular red alga Cyanidioschyzon merolae 10D.</title>
        <authorList>
            <person name="Matsuzaki M."/>
            <person name="Misumi O."/>
            <person name="Shin-i T."/>
            <person name="Maruyama S."/>
            <person name="Takahara M."/>
            <person name="Miyagishima S."/>
            <person name="Mori T."/>
            <person name="Nishida K."/>
            <person name="Yagisawa F."/>
            <person name="Nishida K."/>
            <person name="Yoshida Y."/>
            <person name="Nishimura Y."/>
            <person name="Nakao S."/>
            <person name="Kobayashi T."/>
            <person name="Momoyama Y."/>
            <person name="Higashiyama T."/>
            <person name="Minoda A."/>
            <person name="Sano M."/>
            <person name="Nomoto H."/>
            <person name="Oishi K."/>
            <person name="Hayashi H."/>
            <person name="Ohta F."/>
            <person name="Nishizaka S."/>
            <person name="Haga S."/>
            <person name="Miura S."/>
            <person name="Morishita T."/>
            <person name="Kabeya Y."/>
            <person name="Terasawa K."/>
            <person name="Suzuki Y."/>
            <person name="Ishii Y."/>
            <person name="Asakawa S."/>
            <person name="Takano H."/>
            <person name="Ohta N."/>
            <person name="Kuroiwa H."/>
            <person name="Tanaka K."/>
            <person name="Shimizu N."/>
            <person name="Sugano S."/>
            <person name="Sato N."/>
            <person name="Nozaki H."/>
            <person name="Ogasawara N."/>
            <person name="Kohara Y."/>
            <person name="Kuroiwa T."/>
        </authorList>
    </citation>
    <scope>NUCLEOTIDE SEQUENCE [LARGE SCALE GENOMIC DNA]</scope>
    <source>
        <strain evidence="5 6">10D</strain>
    </source>
</reference>
<keyword evidence="4" id="KW-0472">Membrane</keyword>
<gene>
    <name evidence="5" type="ORF">CYME_CMG087C</name>
</gene>
<proteinExistence type="predicted"/>
<evidence type="ECO:0000256" key="3">
    <source>
        <dbReference type="SAM" id="MobiDB-lite"/>
    </source>
</evidence>
<dbReference type="HOGENOM" id="CLU_401918_0_0_1"/>
<evidence type="ECO:0000256" key="2">
    <source>
        <dbReference type="ARBA" id="ARBA00023180"/>
    </source>
</evidence>
<dbReference type="OMA" id="FIRMRIS"/>
<dbReference type="PANTHER" id="PTHR10340:SF57">
    <property type="entry name" value="METALLOPHOS DOMAIN-CONTAINING PROTEIN"/>
    <property type="match status" value="1"/>
</dbReference>